<feature type="compositionally biased region" description="Basic residues" evidence="1">
    <location>
        <begin position="439"/>
        <end position="454"/>
    </location>
</feature>
<evidence type="ECO:0000256" key="1">
    <source>
        <dbReference type="SAM" id="MobiDB-lite"/>
    </source>
</evidence>
<reference evidence="2" key="2">
    <citation type="submission" date="2023-05" db="EMBL/GenBank/DDBJ databases">
        <authorList>
            <consortium name="Lawrence Berkeley National Laboratory"/>
            <person name="Steindorff A."/>
            <person name="Hensen N."/>
            <person name="Bonometti L."/>
            <person name="Westerberg I."/>
            <person name="Brannstrom I.O."/>
            <person name="Guillou S."/>
            <person name="Cros-Aarteil S."/>
            <person name="Calhoun S."/>
            <person name="Haridas S."/>
            <person name="Kuo A."/>
            <person name="Mondo S."/>
            <person name="Pangilinan J."/>
            <person name="Riley R."/>
            <person name="Labutti K."/>
            <person name="Andreopoulos B."/>
            <person name="Lipzen A."/>
            <person name="Chen C."/>
            <person name="Yanf M."/>
            <person name="Daum C."/>
            <person name="Ng V."/>
            <person name="Clum A."/>
            <person name="Ohm R."/>
            <person name="Martin F."/>
            <person name="Silar P."/>
            <person name="Natvig D."/>
            <person name="Lalanne C."/>
            <person name="Gautier V."/>
            <person name="Ament-Velasquez S.L."/>
            <person name="Kruys A."/>
            <person name="Hutchinson M.I."/>
            <person name="Powell A.J."/>
            <person name="Barry K."/>
            <person name="Miller A.N."/>
            <person name="Grigoriev I.V."/>
            <person name="Debuchy R."/>
            <person name="Gladieux P."/>
            <person name="Thoren M.H."/>
            <person name="Johannesson H."/>
        </authorList>
    </citation>
    <scope>NUCLEOTIDE SEQUENCE</scope>
    <source>
        <strain evidence="2">CBS 538.74</strain>
    </source>
</reference>
<comment type="caution">
    <text evidence="2">The sequence shown here is derived from an EMBL/GenBank/DDBJ whole genome shotgun (WGS) entry which is preliminary data.</text>
</comment>
<feature type="region of interest" description="Disordered" evidence="1">
    <location>
        <begin position="152"/>
        <end position="181"/>
    </location>
</feature>
<feature type="compositionally biased region" description="Basic and acidic residues" evidence="1">
    <location>
        <begin position="587"/>
        <end position="606"/>
    </location>
</feature>
<feature type="compositionally biased region" description="Basic residues" evidence="1">
    <location>
        <begin position="567"/>
        <end position="586"/>
    </location>
</feature>
<reference evidence="2" key="1">
    <citation type="journal article" date="2023" name="Mol. Phylogenet. Evol.">
        <title>Genome-scale phylogeny and comparative genomics of the fungal order Sordariales.</title>
        <authorList>
            <person name="Hensen N."/>
            <person name="Bonometti L."/>
            <person name="Westerberg I."/>
            <person name="Brannstrom I.O."/>
            <person name="Guillou S."/>
            <person name="Cros-Aarteil S."/>
            <person name="Calhoun S."/>
            <person name="Haridas S."/>
            <person name="Kuo A."/>
            <person name="Mondo S."/>
            <person name="Pangilinan J."/>
            <person name="Riley R."/>
            <person name="LaButti K."/>
            <person name="Andreopoulos B."/>
            <person name="Lipzen A."/>
            <person name="Chen C."/>
            <person name="Yan M."/>
            <person name="Daum C."/>
            <person name="Ng V."/>
            <person name="Clum A."/>
            <person name="Steindorff A."/>
            <person name="Ohm R.A."/>
            <person name="Martin F."/>
            <person name="Silar P."/>
            <person name="Natvig D.O."/>
            <person name="Lalanne C."/>
            <person name="Gautier V."/>
            <person name="Ament-Velasquez S.L."/>
            <person name="Kruys A."/>
            <person name="Hutchinson M.I."/>
            <person name="Powell A.J."/>
            <person name="Barry K."/>
            <person name="Miller A.N."/>
            <person name="Grigoriev I.V."/>
            <person name="Debuchy R."/>
            <person name="Gladieux P."/>
            <person name="Hiltunen Thoren M."/>
            <person name="Johannesson H."/>
        </authorList>
    </citation>
    <scope>NUCLEOTIDE SEQUENCE</scope>
    <source>
        <strain evidence="2">CBS 538.74</strain>
    </source>
</reference>
<name>A0AAN6VW57_9PEZI</name>
<proteinExistence type="predicted"/>
<evidence type="ECO:0000313" key="2">
    <source>
        <dbReference type="EMBL" id="KAK4158545.1"/>
    </source>
</evidence>
<evidence type="ECO:0000313" key="3">
    <source>
        <dbReference type="Proteomes" id="UP001302745"/>
    </source>
</evidence>
<feature type="region of interest" description="Disordered" evidence="1">
    <location>
        <begin position="562"/>
        <end position="636"/>
    </location>
</feature>
<dbReference type="Proteomes" id="UP001302745">
    <property type="component" value="Unassembled WGS sequence"/>
</dbReference>
<feature type="region of interest" description="Disordered" evidence="1">
    <location>
        <begin position="1"/>
        <end position="59"/>
    </location>
</feature>
<feature type="compositionally biased region" description="Low complexity" evidence="1">
    <location>
        <begin position="267"/>
        <end position="298"/>
    </location>
</feature>
<feature type="region of interest" description="Disordered" evidence="1">
    <location>
        <begin position="682"/>
        <end position="701"/>
    </location>
</feature>
<keyword evidence="3" id="KW-1185">Reference proteome</keyword>
<feature type="compositionally biased region" description="Basic and acidic residues" evidence="1">
    <location>
        <begin position="427"/>
        <end position="438"/>
    </location>
</feature>
<accession>A0AAN6VW57</accession>
<dbReference type="EMBL" id="MU856838">
    <property type="protein sequence ID" value="KAK4158545.1"/>
    <property type="molecule type" value="Genomic_DNA"/>
</dbReference>
<organism evidence="2 3">
    <name type="scientific">Chaetomidium leptoderma</name>
    <dbReference type="NCBI Taxonomy" id="669021"/>
    <lineage>
        <taxon>Eukaryota</taxon>
        <taxon>Fungi</taxon>
        <taxon>Dikarya</taxon>
        <taxon>Ascomycota</taxon>
        <taxon>Pezizomycotina</taxon>
        <taxon>Sordariomycetes</taxon>
        <taxon>Sordariomycetidae</taxon>
        <taxon>Sordariales</taxon>
        <taxon>Chaetomiaceae</taxon>
        <taxon>Chaetomidium</taxon>
    </lineage>
</organism>
<sequence length="816" mass="88485">MTSHLEDAPPPPYTETDIYSSSGRDAQVADDTSRSTTSTNGDVIYTPPLTPRSSHQSNFAGEFDHAASSAAAAYFETRPAPALSSQGHIVHSITLARDSTPDTLPYPSNLSARDVRIQDWQTFANYLMPHHSSTTNEQIIDRKLRAEAMTATTTNNNNNDDARSQSSGRSHAEAHLNRIRSPVDVDVDNVDTAQHRQSVDDTVREWNDGFFAPRRITIRVDIEPTTASGNNGNRDGGGGLTDIPPQPDYNRDEKHHMPGAWEPSFDQPAAAQQDTTATTQGGDAAAPSRSRFGLFSSPFGGGGRGRGRGGHGHGESRGGGGGGFRFAGINVDGDRVSIGNTFVADGRTGSLRIGGIVADGSGIRINGQHMFGGGGGGGPGGVRGPCGPPGWGMGGGLGRGWGGMGGARGGWGRGGWWNQPHGGGRHGCGDAGDHDGRGRREHRGRHDHHHHHDGGRHDHDGERHRSRSSSASSVTSRCSSIRSESSVGSLPDYDDLKDAQLPVTKQCLEEWLHHPDQPITKERVKQIKAQIKAAKSSTDPATLPFNKVALRREVKDLMRSWKELKRNQKRTRKQLRRDAKQRHKHEKRELRNVKREMKRAARDMKRQWRGGPHGHPPAPPAGFGAPPMPPMPHMPHGPPAPPMAHWPPMPHFGARGMDQQQPQPHAAPANDIFNLWGANNRTPGAWPGDEKNSNSNHNDEGVESVVNHATSQANYAASQANYTASQAKYEAAWNLEAKVADKEAELLKMHERIAEDHTGDGGGEKGPSKMEVEAWAVEKEIEALAKAMELMRTQADEEYARELAAEEERGGAVPRY</sequence>
<feature type="compositionally biased region" description="Gly residues" evidence="1">
    <location>
        <begin position="411"/>
        <end position="426"/>
    </location>
</feature>
<feature type="compositionally biased region" description="Basic and acidic residues" evidence="1">
    <location>
        <begin position="688"/>
        <end position="700"/>
    </location>
</feature>
<protein>
    <submittedName>
        <fullName evidence="2">Uncharacterized protein</fullName>
    </submittedName>
</protein>
<feature type="compositionally biased region" description="Low complexity" evidence="1">
    <location>
        <begin position="468"/>
        <end position="489"/>
    </location>
</feature>
<feature type="region of interest" description="Disordered" evidence="1">
    <location>
        <begin position="372"/>
        <end position="399"/>
    </location>
</feature>
<dbReference type="AlphaFoldDB" id="A0AAN6VW57"/>
<feature type="region of interest" description="Disordered" evidence="1">
    <location>
        <begin position="411"/>
        <end position="494"/>
    </location>
</feature>
<feature type="compositionally biased region" description="Pro residues" evidence="1">
    <location>
        <begin position="614"/>
        <end position="636"/>
    </location>
</feature>
<gene>
    <name evidence="2" type="ORF">C8A00DRAFT_10704</name>
</gene>
<feature type="region of interest" description="Disordered" evidence="1">
    <location>
        <begin position="222"/>
        <end position="321"/>
    </location>
</feature>